<evidence type="ECO:0000259" key="11">
    <source>
        <dbReference type="PROSITE" id="PS51462"/>
    </source>
</evidence>
<evidence type="ECO:0000313" key="16">
    <source>
        <dbReference type="Proteomes" id="UP000237447"/>
    </source>
</evidence>
<dbReference type="InterPro" id="IPR000086">
    <property type="entry name" value="NUDIX_hydrolase_dom"/>
</dbReference>
<dbReference type="GeneID" id="86881119"/>
<dbReference type="Pfam" id="PF00293">
    <property type="entry name" value="NUDIX"/>
    <property type="match status" value="1"/>
</dbReference>
<evidence type="ECO:0000256" key="8">
    <source>
        <dbReference type="ARBA" id="ARBA00032272"/>
    </source>
</evidence>
<gene>
    <name evidence="14" type="primary">nudK_1</name>
    <name evidence="13" type="ORF">CPJ18_17525</name>
    <name evidence="14" type="ORF">DSM25559_0929</name>
    <name evidence="12" type="ORF">RMS29_06690</name>
</gene>
<feature type="binding site" evidence="9">
    <location>
        <position position="100"/>
    </location>
    <ligand>
        <name>Mg(2+)</name>
        <dbReference type="ChEBI" id="CHEBI:18420"/>
        <label>2</label>
    </ligand>
</feature>
<dbReference type="GO" id="GO:0006753">
    <property type="term" value="P:nucleoside phosphate metabolic process"/>
    <property type="evidence" value="ECO:0007669"/>
    <property type="project" value="TreeGrafter"/>
</dbReference>
<name>A0A1R3TKM5_9HYPH</name>
<comment type="cofactor">
    <cofactor evidence="2 9">
        <name>Mg(2+)</name>
        <dbReference type="ChEBI" id="CHEBI:18420"/>
    </cofactor>
</comment>
<dbReference type="PANTHER" id="PTHR11839">
    <property type="entry name" value="UDP/ADP-SUGAR PYROPHOSPHATASE"/>
    <property type="match status" value="1"/>
</dbReference>
<evidence type="ECO:0000256" key="5">
    <source>
        <dbReference type="ARBA" id="ARBA00016377"/>
    </source>
</evidence>
<dbReference type="NCBIfam" id="TIGR00052">
    <property type="entry name" value="nudix-type nucleoside diphosphatase, YffH/AdpP family"/>
    <property type="match status" value="1"/>
</dbReference>
<evidence type="ECO:0000313" key="13">
    <source>
        <dbReference type="EMBL" id="POO50183.1"/>
    </source>
</evidence>
<comment type="catalytic activity">
    <reaction evidence="1">
        <text>GDP-alpha-D-mannose + H2O = alpha-D-mannose 1-phosphate + GMP + 2 H(+)</text>
        <dbReference type="Rhea" id="RHEA:27978"/>
        <dbReference type="ChEBI" id="CHEBI:15377"/>
        <dbReference type="ChEBI" id="CHEBI:15378"/>
        <dbReference type="ChEBI" id="CHEBI:57527"/>
        <dbReference type="ChEBI" id="CHEBI:58115"/>
        <dbReference type="ChEBI" id="CHEBI:58409"/>
    </reaction>
</comment>
<accession>A0A1R3TKM5</accession>
<comment type="similarity">
    <text evidence="3">Belongs to the Nudix hydrolase family. NudK subfamily.</text>
</comment>
<proteinExistence type="inferred from homology"/>
<feature type="domain" description="Nudix hydrolase" evidence="11">
    <location>
        <begin position="44"/>
        <end position="182"/>
    </location>
</feature>
<reference evidence="14" key="1">
    <citation type="submission" date="2016-10" db="EMBL/GenBank/DDBJ databases">
        <authorList>
            <person name="de Groot N.N."/>
        </authorList>
    </citation>
    <scope>NUCLEOTIDE SEQUENCE [LARGE SCALE GENOMIC DNA]</scope>
    <source>
        <strain evidence="14">DSM25559</strain>
    </source>
</reference>
<evidence type="ECO:0000256" key="6">
    <source>
        <dbReference type="ARBA" id="ARBA00022801"/>
    </source>
</evidence>
<dbReference type="InterPro" id="IPR015797">
    <property type="entry name" value="NUDIX_hydrolase-like_dom_sf"/>
</dbReference>
<feature type="short sequence motif" description="Nudix box" evidence="10">
    <location>
        <begin position="86"/>
        <end position="107"/>
    </location>
</feature>
<evidence type="ECO:0000256" key="2">
    <source>
        <dbReference type="ARBA" id="ARBA00001946"/>
    </source>
</evidence>
<dbReference type="Proteomes" id="UP001277561">
    <property type="component" value="Unassembled WGS sequence"/>
</dbReference>
<organism evidence="14 15">
    <name type="scientific">Agrobacterium rosae</name>
    <dbReference type="NCBI Taxonomy" id="1972867"/>
    <lineage>
        <taxon>Bacteria</taxon>
        <taxon>Pseudomonadati</taxon>
        <taxon>Pseudomonadota</taxon>
        <taxon>Alphaproteobacteria</taxon>
        <taxon>Hyphomicrobiales</taxon>
        <taxon>Rhizobiaceae</taxon>
        <taxon>Rhizobium/Agrobacterium group</taxon>
        <taxon>Agrobacterium</taxon>
    </lineage>
</organism>
<dbReference type="GO" id="GO:0005829">
    <property type="term" value="C:cytosol"/>
    <property type="evidence" value="ECO:0007669"/>
    <property type="project" value="TreeGrafter"/>
</dbReference>
<comment type="subunit">
    <text evidence="4">Homodimer.</text>
</comment>
<dbReference type="PANTHER" id="PTHR11839:SF18">
    <property type="entry name" value="NUDIX HYDROLASE DOMAIN-CONTAINING PROTEIN"/>
    <property type="match status" value="1"/>
</dbReference>
<evidence type="ECO:0000256" key="4">
    <source>
        <dbReference type="ARBA" id="ARBA00011738"/>
    </source>
</evidence>
<dbReference type="SUPFAM" id="SSF55811">
    <property type="entry name" value="Nudix"/>
    <property type="match status" value="1"/>
</dbReference>
<accession>A0A2S4E9H4</accession>
<dbReference type="GO" id="GO:0019693">
    <property type="term" value="P:ribose phosphate metabolic process"/>
    <property type="evidence" value="ECO:0007669"/>
    <property type="project" value="TreeGrafter"/>
</dbReference>
<dbReference type="EMBL" id="JAVRAD010000002">
    <property type="protein sequence ID" value="MDX8328911.1"/>
    <property type="molecule type" value="Genomic_DNA"/>
</dbReference>
<evidence type="ECO:0000313" key="12">
    <source>
        <dbReference type="EMBL" id="MDX8328911.1"/>
    </source>
</evidence>
<reference evidence="15" key="2">
    <citation type="submission" date="2016-10" db="EMBL/GenBank/DDBJ databases">
        <authorList>
            <person name="Wibberg D."/>
        </authorList>
    </citation>
    <scope>NUCLEOTIDE SEQUENCE [LARGE SCALE GENOMIC DNA]</scope>
</reference>
<dbReference type="GO" id="GO:0016818">
    <property type="term" value="F:hydrolase activity, acting on acid anhydrides, in phosphorus-containing anhydrides"/>
    <property type="evidence" value="ECO:0007669"/>
    <property type="project" value="InterPro"/>
</dbReference>
<dbReference type="Proteomes" id="UP000237447">
    <property type="component" value="Unassembled WGS sequence"/>
</dbReference>
<evidence type="ECO:0000256" key="1">
    <source>
        <dbReference type="ARBA" id="ARBA00000847"/>
    </source>
</evidence>
<keyword evidence="9" id="KW-0460">Magnesium</keyword>
<dbReference type="RefSeq" id="WP_077118187.1">
    <property type="nucleotide sequence ID" value="NZ_CP192765.1"/>
</dbReference>
<keyword evidence="9" id="KW-0479">Metal-binding</keyword>
<keyword evidence="17" id="KW-1185">Reference proteome</keyword>
<dbReference type="GO" id="GO:0046872">
    <property type="term" value="F:metal ion binding"/>
    <property type="evidence" value="ECO:0007669"/>
    <property type="project" value="UniProtKB-KW"/>
</dbReference>
<reference evidence="13 16" key="3">
    <citation type="journal article" date="2018" name="Syst. Appl. Microbiol.">
        <title>Agrobacterium rosae sp. nov., isolated from galls on different agricultural crops.</title>
        <authorList>
            <person name="Kuzmanovic N."/>
            <person name="Pulawska J."/>
            <person name="Smalla K."/>
            <person name="Nesme X."/>
        </authorList>
    </citation>
    <scope>NUCLEOTIDE SEQUENCE [LARGE SCALE GENOMIC DNA]</scope>
    <source>
        <strain evidence="13 16">NCPPB 1650</strain>
    </source>
</reference>
<dbReference type="Gene3D" id="3.90.79.10">
    <property type="entry name" value="Nucleoside Triphosphate Pyrophosphohydrolase"/>
    <property type="match status" value="1"/>
</dbReference>
<evidence type="ECO:0000256" key="7">
    <source>
        <dbReference type="ARBA" id="ARBA00032162"/>
    </source>
</evidence>
<sequence length="198" mass="22366">MSDSNYRLVSERILADDWGRLTKYEFDLRLRDGTWQRQQRETYDRGNGATCLLYNNDKGTVLLTRQFRLPAFVNGALEFLIETPAGLLEGAEPATRMQAELIEETGYDVSALTHLFDIYMSPGSVTEYLAFFEGEYSDKHKVGEGGGSTDEGEDIDVLQIPLTEAMDMITNGDIRDAKTIILLQHLTIRLLREKVSSC</sequence>
<evidence type="ECO:0000313" key="14">
    <source>
        <dbReference type="EMBL" id="SCX10478.1"/>
    </source>
</evidence>
<evidence type="ECO:0000256" key="10">
    <source>
        <dbReference type="PIRSR" id="PIRSR604385-3"/>
    </source>
</evidence>
<feature type="binding site" evidence="9">
    <location>
        <position position="153"/>
    </location>
    <ligand>
        <name>Mg(2+)</name>
        <dbReference type="ChEBI" id="CHEBI:18420"/>
        <label>1</label>
    </ligand>
</feature>
<keyword evidence="6 14" id="KW-0378">Hydrolase</keyword>
<dbReference type="EMBL" id="NXEJ01000008">
    <property type="protein sequence ID" value="POO50183.1"/>
    <property type="molecule type" value="Genomic_DNA"/>
</dbReference>
<evidence type="ECO:0000313" key="17">
    <source>
        <dbReference type="Proteomes" id="UP001277561"/>
    </source>
</evidence>
<dbReference type="PROSITE" id="PS51462">
    <property type="entry name" value="NUDIX"/>
    <property type="match status" value="1"/>
</dbReference>
<reference evidence="12 17" key="4">
    <citation type="journal article" date="2023" name="Phytobiomes J">
        <title>Deciphering the key players within the bacterial microbiota associated with aerial crown gall tumors on rhododendron: Insights into the gallobiome.</title>
        <authorList>
            <person name="Kuzmanovic N."/>
            <person name="Nesme J."/>
            <person name="Wolf J."/>
            <person name="Neumann-Schaal M."/>
            <person name="Petersen J."/>
            <person name="Fernandez-Gnecco G."/>
            <person name="Sproeer C."/>
            <person name="Bunk B."/>
            <person name="Overmann J."/>
            <person name="Sorensen S.J."/>
            <person name="Idczak E."/>
            <person name="Smalla K."/>
        </authorList>
    </citation>
    <scope>NUCLEOTIDE SEQUENCE [LARGE SCALE GENOMIC DNA]</scope>
    <source>
        <strain evidence="12">Rho-14.1</strain>
        <strain evidence="17">rho-14.1</strain>
    </source>
</reference>
<dbReference type="CDD" id="cd24157">
    <property type="entry name" value="NUDIX_GDPMK"/>
    <property type="match status" value="1"/>
</dbReference>
<dbReference type="Proteomes" id="UP000187891">
    <property type="component" value="Unassembled WGS sequence"/>
</dbReference>
<dbReference type="STRING" id="1907666.DSM25559_0929"/>
<dbReference type="InterPro" id="IPR004385">
    <property type="entry name" value="NDP_pyrophosphatase"/>
</dbReference>
<evidence type="ECO:0000256" key="9">
    <source>
        <dbReference type="PIRSR" id="PIRSR604385-2"/>
    </source>
</evidence>
<feature type="binding site" evidence="9">
    <location>
        <position position="104"/>
    </location>
    <ligand>
        <name>Mg(2+)</name>
        <dbReference type="ChEBI" id="CHEBI:18420"/>
        <label>2</label>
    </ligand>
</feature>
<feature type="binding site" evidence="9">
    <location>
        <position position="85"/>
    </location>
    <ligand>
        <name>Mg(2+)</name>
        <dbReference type="ChEBI" id="CHEBI:18420"/>
        <label>1</label>
    </ligand>
</feature>
<evidence type="ECO:0000313" key="15">
    <source>
        <dbReference type="Proteomes" id="UP000187891"/>
    </source>
</evidence>
<protein>
    <recommendedName>
        <fullName evidence="5">GDP-mannose pyrophosphatase</fullName>
    </recommendedName>
    <alternativeName>
        <fullName evidence="7">GDP-mannose hydrolase</fullName>
    </alternativeName>
    <alternativeName>
        <fullName evidence="8">GDPMK</fullName>
    </alternativeName>
</protein>
<dbReference type="AlphaFoldDB" id="A0A1R3TKM5"/>
<evidence type="ECO:0000256" key="3">
    <source>
        <dbReference type="ARBA" id="ARBA00007275"/>
    </source>
</evidence>
<dbReference type="EMBL" id="FMUE01000002">
    <property type="protein sequence ID" value="SCX10478.1"/>
    <property type="molecule type" value="Genomic_DNA"/>
</dbReference>